<name>A0A8H9R002_CLOPF</name>
<dbReference type="RefSeq" id="WP_110084116.1">
    <property type="nucleotide sequence ID" value="NZ_CABPRK010000001.1"/>
</dbReference>
<dbReference type="InterPro" id="IPR010022">
    <property type="entry name" value="XkdX"/>
</dbReference>
<proteinExistence type="predicted"/>
<dbReference type="Pfam" id="PF09693">
    <property type="entry name" value="Phage_XkdX"/>
    <property type="match status" value="1"/>
</dbReference>
<organism evidence="1">
    <name type="scientific">Clostridium perfringens</name>
    <dbReference type="NCBI Taxonomy" id="1502"/>
    <lineage>
        <taxon>Bacteria</taxon>
        <taxon>Bacillati</taxon>
        <taxon>Bacillota</taxon>
        <taxon>Clostridia</taxon>
        <taxon>Eubacteriales</taxon>
        <taxon>Clostridiaceae</taxon>
        <taxon>Clostridium</taxon>
    </lineage>
</organism>
<evidence type="ECO:0000313" key="1">
    <source>
        <dbReference type="EMBL" id="HAT4309262.1"/>
    </source>
</evidence>
<comment type="caution">
    <text evidence="1">The sequence shown here is derived from an EMBL/GenBank/DDBJ whole genome shotgun (WGS) entry which is preliminary data.</text>
</comment>
<sequence length="45" mass="5277">MSFWKMVYDMGAIDITLLRQAVKCESNPFGEITPEEFKEICNEDF</sequence>
<dbReference type="EMBL" id="DACTCB010000028">
    <property type="protein sequence ID" value="HAT4309262.1"/>
    <property type="molecule type" value="Genomic_DNA"/>
</dbReference>
<dbReference type="AlphaFoldDB" id="A0A8H9R002"/>
<accession>A0A8H9R002</accession>
<dbReference type="Proteomes" id="UP000859547">
    <property type="component" value="Unassembled WGS sequence"/>
</dbReference>
<protein>
    <submittedName>
        <fullName evidence="1">XkdX family protein</fullName>
    </submittedName>
</protein>
<gene>
    <name evidence="1" type="ORF">I9080_003112</name>
</gene>
<reference evidence="1" key="2">
    <citation type="submission" date="2020-07" db="EMBL/GenBank/DDBJ databases">
        <authorList>
            <consortium name="NCBI Pathogen Detection Project"/>
        </authorList>
    </citation>
    <scope>NUCLEOTIDE SEQUENCE</scope>
    <source>
        <strain evidence="1">C8</strain>
    </source>
</reference>
<reference evidence="1" key="1">
    <citation type="journal article" date="2018" name="Genome Biol.">
        <title>SKESA: strategic k-mer extension for scrupulous assemblies.</title>
        <authorList>
            <person name="Souvorov A."/>
            <person name="Agarwala R."/>
            <person name="Lipman D.J."/>
        </authorList>
    </citation>
    <scope>NUCLEOTIDE SEQUENCE</scope>
    <source>
        <strain evidence="1">C8</strain>
    </source>
</reference>